<dbReference type="OrthoDB" id="3693697at2"/>
<protein>
    <submittedName>
        <fullName evidence="1">Uncharacterized protein</fullName>
    </submittedName>
</protein>
<comment type="caution">
    <text evidence="1">The sequence shown here is derived from an EMBL/GenBank/DDBJ whole genome shotgun (WGS) entry which is preliminary data.</text>
</comment>
<organism evidence="1 2">
    <name type="scientific">Saccharopolyspora terrae</name>
    <dbReference type="NCBI Taxonomy" id="2530384"/>
    <lineage>
        <taxon>Bacteria</taxon>
        <taxon>Bacillati</taxon>
        <taxon>Actinomycetota</taxon>
        <taxon>Actinomycetes</taxon>
        <taxon>Pseudonocardiales</taxon>
        <taxon>Pseudonocardiaceae</taxon>
        <taxon>Saccharopolyspora</taxon>
    </lineage>
</organism>
<dbReference type="EMBL" id="SMKS01000010">
    <property type="protein sequence ID" value="TDD07598.1"/>
    <property type="molecule type" value="Genomic_DNA"/>
</dbReference>
<name>A0A4R4VNZ3_9PSEU</name>
<dbReference type="Proteomes" id="UP000295674">
    <property type="component" value="Unassembled WGS sequence"/>
</dbReference>
<dbReference type="AlphaFoldDB" id="A0A4R4VNZ3"/>
<evidence type="ECO:0000313" key="2">
    <source>
        <dbReference type="Proteomes" id="UP000295674"/>
    </source>
</evidence>
<dbReference type="RefSeq" id="WP_132673556.1">
    <property type="nucleotide sequence ID" value="NZ_SMKS01000010.1"/>
</dbReference>
<sequence>MSEQTPEPDIEQLTIWRNVLDALGQLDAAWGNVAASSEDSGGGTGSLPRFPDGLVLALTNAGMKGSQALAGIAEALNERSGQDFSEVTEAQADVAARWNAVRARVSGDSESAQG</sequence>
<accession>A0A4R4VNZ3</accession>
<keyword evidence="2" id="KW-1185">Reference proteome</keyword>
<reference evidence="1 2" key="1">
    <citation type="submission" date="2019-03" db="EMBL/GenBank/DDBJ databases">
        <title>Draft genome sequences of novel Actinobacteria.</title>
        <authorList>
            <person name="Sahin N."/>
            <person name="Ay H."/>
            <person name="Saygin H."/>
        </authorList>
    </citation>
    <scope>NUCLEOTIDE SEQUENCE [LARGE SCALE GENOMIC DNA]</scope>
    <source>
        <strain evidence="1 2">16K309</strain>
    </source>
</reference>
<proteinExistence type="predicted"/>
<evidence type="ECO:0000313" key="1">
    <source>
        <dbReference type="EMBL" id="TDD07598.1"/>
    </source>
</evidence>
<gene>
    <name evidence="1" type="ORF">E1181_09260</name>
</gene>